<dbReference type="InterPro" id="IPR050313">
    <property type="entry name" value="Carb_Metab_HTH_regulators"/>
</dbReference>
<dbReference type="SUPFAM" id="SSF46785">
    <property type="entry name" value="Winged helix' DNA-binding domain"/>
    <property type="match status" value="1"/>
</dbReference>
<keyword evidence="3" id="KW-0804">Transcription</keyword>
<evidence type="ECO:0000313" key="5">
    <source>
        <dbReference type="EMBL" id="AVF25486.1"/>
    </source>
</evidence>
<proteinExistence type="predicted"/>
<keyword evidence="2" id="KW-0238">DNA-binding</keyword>
<dbReference type="InterPro" id="IPR037171">
    <property type="entry name" value="NagB/RpiA_transferase-like"/>
</dbReference>
<dbReference type="GeneID" id="64218081"/>
<dbReference type="SMART" id="SM01134">
    <property type="entry name" value="DeoRC"/>
    <property type="match status" value="1"/>
</dbReference>
<dbReference type="InterPro" id="IPR018356">
    <property type="entry name" value="Tscrpt_reg_HTH_DeoR_CS"/>
</dbReference>
<dbReference type="InterPro" id="IPR036388">
    <property type="entry name" value="WH-like_DNA-bd_sf"/>
</dbReference>
<dbReference type="PROSITE" id="PS00894">
    <property type="entry name" value="HTH_DEOR_1"/>
    <property type="match status" value="1"/>
</dbReference>
<dbReference type="InterPro" id="IPR014036">
    <property type="entry name" value="DeoR-like_C"/>
</dbReference>
<gene>
    <name evidence="5" type="ORF">ERICIII_01287</name>
</gene>
<organism evidence="5 6">
    <name type="scientific">Paenibacillus larvae subsp. larvae</name>
    <dbReference type="NCBI Taxonomy" id="147375"/>
    <lineage>
        <taxon>Bacteria</taxon>
        <taxon>Bacillati</taxon>
        <taxon>Bacillota</taxon>
        <taxon>Bacilli</taxon>
        <taxon>Bacillales</taxon>
        <taxon>Paenibacillaceae</taxon>
        <taxon>Paenibacillus</taxon>
    </lineage>
</organism>
<evidence type="ECO:0000256" key="2">
    <source>
        <dbReference type="ARBA" id="ARBA00023125"/>
    </source>
</evidence>
<dbReference type="GO" id="GO:0003677">
    <property type="term" value="F:DNA binding"/>
    <property type="evidence" value="ECO:0007669"/>
    <property type="project" value="UniProtKB-KW"/>
</dbReference>
<dbReference type="InterPro" id="IPR036390">
    <property type="entry name" value="WH_DNA-bd_sf"/>
</dbReference>
<protein>
    <submittedName>
        <fullName evidence="5">Transcriptional regulator, DeoR family</fullName>
    </submittedName>
</protein>
<evidence type="ECO:0000256" key="1">
    <source>
        <dbReference type="ARBA" id="ARBA00023015"/>
    </source>
</evidence>
<name>A0A2L1UBG6_9BACL</name>
<accession>A0A2L1UBG6</accession>
<dbReference type="STRING" id="147375.BXP28_12070"/>
<sequence>MNSTQMSKGTRRRQQILQKLKQQGRITVQEIIETMGCSEATARRDLDVLERQGELVRTIGGALFEGPSPMKEIPFAEKKNQLWFEKEVIAKKAAELIEEGDSICLSGGTTTYLIAKEIKKRQGITVVTNAVNIAMELADSEALQVVVIGGVMRSNTFELSGPLAEKTIEHLNIRKLFLGIDGLRIDKGITTYSELEAATARMMMKRAEQTLAVFDHSKVGKASLFSIAGLQELSACITDRALDPETDRQLHHFGTKVYIAQPSGH</sequence>
<dbReference type="GO" id="GO:0003700">
    <property type="term" value="F:DNA-binding transcription factor activity"/>
    <property type="evidence" value="ECO:0007669"/>
    <property type="project" value="InterPro"/>
</dbReference>
<feature type="domain" description="HTH deoR-type" evidence="4">
    <location>
        <begin position="9"/>
        <end position="64"/>
    </location>
</feature>
<dbReference type="SUPFAM" id="SSF100950">
    <property type="entry name" value="NagB/RpiA/CoA transferase-like"/>
    <property type="match status" value="1"/>
</dbReference>
<dbReference type="Gene3D" id="1.10.10.10">
    <property type="entry name" value="Winged helix-like DNA-binding domain superfamily/Winged helix DNA-binding domain"/>
    <property type="match status" value="1"/>
</dbReference>
<dbReference type="Pfam" id="PF00455">
    <property type="entry name" value="DeoRC"/>
    <property type="match status" value="1"/>
</dbReference>
<dbReference type="SMART" id="SM00420">
    <property type="entry name" value="HTH_DEOR"/>
    <property type="match status" value="1"/>
</dbReference>
<dbReference type="InterPro" id="IPR001034">
    <property type="entry name" value="DeoR_HTH"/>
</dbReference>
<evidence type="ECO:0000313" key="6">
    <source>
        <dbReference type="Proteomes" id="UP000239833"/>
    </source>
</evidence>
<dbReference type="PROSITE" id="PS51000">
    <property type="entry name" value="HTH_DEOR_2"/>
    <property type="match status" value="1"/>
</dbReference>
<dbReference type="RefSeq" id="WP_077997064.1">
    <property type="nucleotide sequence ID" value="NZ_CP019655.1"/>
</dbReference>
<dbReference type="PANTHER" id="PTHR30363:SF44">
    <property type="entry name" value="AGA OPERON TRANSCRIPTIONAL REPRESSOR-RELATED"/>
    <property type="match status" value="1"/>
</dbReference>
<reference evidence="6" key="1">
    <citation type="submission" date="2017-02" db="EMBL/GenBank/DDBJ databases">
        <title>Delineation of Paenibacillus larvae strains originating from foulbrood outbreaks.</title>
        <authorList>
            <person name="Beims H."/>
            <person name="Bunk B."/>
            <person name="Sproeer C."/>
            <person name="Mohr K.I."/>
            <person name="Pradella S."/>
            <person name="Guenther G."/>
            <person name="Rohde M."/>
            <person name="von der Ohe W."/>
            <person name="Steinert M."/>
        </authorList>
    </citation>
    <scope>NUCLEOTIDE SEQUENCE [LARGE SCALE GENOMIC DNA]</scope>
    <source>
        <strain evidence="6">Eric_III</strain>
    </source>
</reference>
<evidence type="ECO:0000256" key="3">
    <source>
        <dbReference type="ARBA" id="ARBA00023163"/>
    </source>
</evidence>
<dbReference type="Proteomes" id="UP000239833">
    <property type="component" value="Chromosome"/>
</dbReference>
<evidence type="ECO:0000259" key="4">
    <source>
        <dbReference type="PROSITE" id="PS51000"/>
    </source>
</evidence>
<dbReference type="Gene3D" id="3.40.50.1360">
    <property type="match status" value="1"/>
</dbReference>
<dbReference type="AlphaFoldDB" id="A0A2L1UBG6"/>
<dbReference type="EMBL" id="CP019655">
    <property type="protein sequence ID" value="AVF25486.1"/>
    <property type="molecule type" value="Genomic_DNA"/>
</dbReference>
<dbReference type="PRINTS" id="PR00037">
    <property type="entry name" value="HTHLACR"/>
</dbReference>
<dbReference type="PANTHER" id="PTHR30363">
    <property type="entry name" value="HTH-TYPE TRANSCRIPTIONAL REGULATOR SRLR-RELATED"/>
    <property type="match status" value="1"/>
</dbReference>
<keyword evidence="1" id="KW-0805">Transcription regulation</keyword>
<dbReference type="Pfam" id="PF08220">
    <property type="entry name" value="HTH_DeoR"/>
    <property type="match status" value="1"/>
</dbReference>